<sequence length="208" mass="24087">MLNNIDWHNDKIFSVLLVALIAFVAWLSKRLIEKPFDDSRKTYFNFAEKRIRILSLIKTRLIYISLFPVNHKLKEELQNTLLSNGDLGLLNRDMLNMLIELSVNKEVNEKRLLNGISNIDSELALQIGKIKDEYSFYVRYSGVSPYKKVLGYIIITTKSILSLTLICLLSFLLIRFILGLTGLWIAISIIVILILVWLTEKHVLHKIK</sequence>
<organism evidence="2 3">
    <name type="scientific">Candidatus Raymondbacteria bacterium RIFOXYD12_FULL_49_13</name>
    <dbReference type="NCBI Taxonomy" id="1817890"/>
    <lineage>
        <taxon>Bacteria</taxon>
        <taxon>Raymondiibacteriota</taxon>
    </lineage>
</organism>
<comment type="caution">
    <text evidence="2">The sequence shown here is derived from an EMBL/GenBank/DDBJ whole genome shotgun (WGS) entry which is preliminary data.</text>
</comment>
<feature type="transmembrane region" description="Helical" evidence="1">
    <location>
        <begin position="177"/>
        <end position="198"/>
    </location>
</feature>
<evidence type="ECO:0000313" key="2">
    <source>
        <dbReference type="EMBL" id="OGK02724.1"/>
    </source>
</evidence>
<name>A0A1F7F7S7_UNCRA</name>
<proteinExistence type="predicted"/>
<protein>
    <submittedName>
        <fullName evidence="2">Uncharacterized protein</fullName>
    </submittedName>
</protein>
<dbReference type="AlphaFoldDB" id="A0A1F7F7S7"/>
<keyword evidence="1" id="KW-0812">Transmembrane</keyword>
<dbReference type="EMBL" id="MFYX01000103">
    <property type="protein sequence ID" value="OGK02724.1"/>
    <property type="molecule type" value="Genomic_DNA"/>
</dbReference>
<reference evidence="2 3" key="1">
    <citation type="journal article" date="2016" name="Nat. Commun.">
        <title>Thousands of microbial genomes shed light on interconnected biogeochemical processes in an aquifer system.</title>
        <authorList>
            <person name="Anantharaman K."/>
            <person name="Brown C.T."/>
            <person name="Hug L.A."/>
            <person name="Sharon I."/>
            <person name="Castelle C.J."/>
            <person name="Probst A.J."/>
            <person name="Thomas B.C."/>
            <person name="Singh A."/>
            <person name="Wilkins M.J."/>
            <person name="Karaoz U."/>
            <person name="Brodie E.L."/>
            <person name="Williams K.H."/>
            <person name="Hubbard S.S."/>
            <person name="Banfield J.F."/>
        </authorList>
    </citation>
    <scope>NUCLEOTIDE SEQUENCE [LARGE SCALE GENOMIC DNA]</scope>
</reference>
<feature type="transmembrane region" description="Helical" evidence="1">
    <location>
        <begin position="12"/>
        <end position="32"/>
    </location>
</feature>
<keyword evidence="1" id="KW-1133">Transmembrane helix</keyword>
<feature type="transmembrane region" description="Helical" evidence="1">
    <location>
        <begin position="149"/>
        <end position="171"/>
    </location>
</feature>
<gene>
    <name evidence="2" type="ORF">A2519_09685</name>
</gene>
<accession>A0A1F7F7S7</accession>
<dbReference type="Proteomes" id="UP000179243">
    <property type="component" value="Unassembled WGS sequence"/>
</dbReference>
<evidence type="ECO:0000313" key="3">
    <source>
        <dbReference type="Proteomes" id="UP000179243"/>
    </source>
</evidence>
<keyword evidence="1" id="KW-0472">Membrane</keyword>
<evidence type="ECO:0000256" key="1">
    <source>
        <dbReference type="SAM" id="Phobius"/>
    </source>
</evidence>